<dbReference type="InterPro" id="IPR002477">
    <property type="entry name" value="Peptidoglycan-bd-like"/>
</dbReference>
<feature type="domain" description="PDZ" evidence="7">
    <location>
        <begin position="124"/>
        <end position="188"/>
    </location>
</feature>
<dbReference type="SMART" id="SM00228">
    <property type="entry name" value="PDZ"/>
    <property type="match status" value="1"/>
</dbReference>
<dbReference type="InterPro" id="IPR036034">
    <property type="entry name" value="PDZ_sf"/>
</dbReference>
<dbReference type="NCBIfam" id="TIGR00225">
    <property type="entry name" value="prc"/>
    <property type="match status" value="1"/>
</dbReference>
<dbReference type="Pfam" id="PF03572">
    <property type="entry name" value="Peptidase_S41"/>
    <property type="match status" value="1"/>
</dbReference>
<keyword evidence="2 5" id="KW-0645">Protease</keyword>
<dbReference type="Gene3D" id="1.10.101.10">
    <property type="entry name" value="PGBD-like superfamily/PGBD"/>
    <property type="match status" value="1"/>
</dbReference>
<evidence type="ECO:0000256" key="1">
    <source>
        <dbReference type="ARBA" id="ARBA00009179"/>
    </source>
</evidence>
<dbReference type="Pfam" id="PF01471">
    <property type="entry name" value="PG_binding_1"/>
    <property type="match status" value="1"/>
</dbReference>
<dbReference type="GO" id="GO:0030288">
    <property type="term" value="C:outer membrane-bounded periplasmic space"/>
    <property type="evidence" value="ECO:0007669"/>
    <property type="project" value="TreeGrafter"/>
</dbReference>
<dbReference type="GO" id="GO:0006508">
    <property type="term" value="P:proteolysis"/>
    <property type="evidence" value="ECO:0007669"/>
    <property type="project" value="UniProtKB-KW"/>
</dbReference>
<dbReference type="RefSeq" id="WP_283872652.1">
    <property type="nucleotide sequence ID" value="NZ_CP126101.1"/>
</dbReference>
<keyword evidence="6" id="KW-0812">Transmembrane</keyword>
<comment type="similarity">
    <text evidence="1 5">Belongs to the peptidase S41A family.</text>
</comment>
<dbReference type="GO" id="GO:0007165">
    <property type="term" value="P:signal transduction"/>
    <property type="evidence" value="ECO:0007669"/>
    <property type="project" value="TreeGrafter"/>
</dbReference>
<dbReference type="SUPFAM" id="SSF52096">
    <property type="entry name" value="ClpP/crotonase"/>
    <property type="match status" value="1"/>
</dbReference>
<dbReference type="CDD" id="cd07560">
    <property type="entry name" value="Peptidase_S41_CPP"/>
    <property type="match status" value="1"/>
</dbReference>
<keyword evidence="3 5" id="KW-0378">Hydrolase</keyword>
<dbReference type="Gene3D" id="3.30.750.44">
    <property type="match status" value="1"/>
</dbReference>
<evidence type="ECO:0000313" key="9">
    <source>
        <dbReference type="Proteomes" id="UP001178322"/>
    </source>
</evidence>
<dbReference type="PANTHER" id="PTHR32060:SF30">
    <property type="entry name" value="CARBOXY-TERMINAL PROCESSING PROTEASE CTPA"/>
    <property type="match status" value="1"/>
</dbReference>
<dbReference type="InterPro" id="IPR001478">
    <property type="entry name" value="PDZ"/>
</dbReference>
<dbReference type="InterPro" id="IPR004447">
    <property type="entry name" value="Peptidase_S41A"/>
</dbReference>
<dbReference type="GO" id="GO:0008236">
    <property type="term" value="F:serine-type peptidase activity"/>
    <property type="evidence" value="ECO:0007669"/>
    <property type="project" value="UniProtKB-KW"/>
</dbReference>
<evidence type="ECO:0000313" key="8">
    <source>
        <dbReference type="EMBL" id="WHY54073.1"/>
    </source>
</evidence>
<reference evidence="8" key="1">
    <citation type="submission" date="2023-05" db="EMBL/GenBank/DDBJ databases">
        <title>Comparative genomics of Bacillaceae isolates and their secondary metabolite potential.</title>
        <authorList>
            <person name="Song L."/>
            <person name="Nielsen L.J."/>
            <person name="Mohite O."/>
            <person name="Xu X."/>
            <person name="Weber T."/>
            <person name="Kovacs A.T."/>
        </authorList>
    </citation>
    <scope>NUCLEOTIDE SEQUENCE</scope>
    <source>
        <strain evidence="8">LY1</strain>
    </source>
</reference>
<dbReference type="InterPro" id="IPR029045">
    <property type="entry name" value="ClpP/crotonase-like_dom_sf"/>
</dbReference>
<dbReference type="CDD" id="cd06782">
    <property type="entry name" value="cpPDZ_CPP-like"/>
    <property type="match status" value="1"/>
</dbReference>
<organism evidence="8 9">
    <name type="scientific">Lysinibacillus pakistanensis</name>
    <dbReference type="NCBI Taxonomy" id="759811"/>
    <lineage>
        <taxon>Bacteria</taxon>
        <taxon>Bacillati</taxon>
        <taxon>Bacillota</taxon>
        <taxon>Bacilli</taxon>
        <taxon>Bacillales</taxon>
        <taxon>Bacillaceae</taxon>
        <taxon>Lysinibacillus</taxon>
    </lineage>
</organism>
<dbReference type="SUPFAM" id="SSF47090">
    <property type="entry name" value="PGBD-like"/>
    <property type="match status" value="1"/>
</dbReference>
<dbReference type="EMBL" id="CP126101">
    <property type="protein sequence ID" value="WHY54073.1"/>
    <property type="molecule type" value="Genomic_DNA"/>
</dbReference>
<dbReference type="InterPro" id="IPR036366">
    <property type="entry name" value="PGBDSf"/>
</dbReference>
<dbReference type="PROSITE" id="PS50106">
    <property type="entry name" value="PDZ"/>
    <property type="match status" value="1"/>
</dbReference>
<dbReference type="InterPro" id="IPR055210">
    <property type="entry name" value="CtpA/B_N"/>
</dbReference>
<dbReference type="SUPFAM" id="SSF50156">
    <property type="entry name" value="PDZ domain-like"/>
    <property type="match status" value="1"/>
</dbReference>
<evidence type="ECO:0000256" key="6">
    <source>
        <dbReference type="SAM" id="Phobius"/>
    </source>
</evidence>
<dbReference type="GO" id="GO:0004175">
    <property type="term" value="F:endopeptidase activity"/>
    <property type="evidence" value="ECO:0007669"/>
    <property type="project" value="TreeGrafter"/>
</dbReference>
<name>A0AAX3X459_9BACI</name>
<gene>
    <name evidence="8" type="ORF">QNH24_12790</name>
</gene>
<dbReference type="Pfam" id="PF13180">
    <property type="entry name" value="PDZ_2"/>
    <property type="match status" value="1"/>
</dbReference>
<keyword evidence="4 5" id="KW-0720">Serine protease</keyword>
<sequence>MDEQKKDSIEQQQEQTKDEVKPAGRFIQLKPFRFIMLMFFTILITAGLTIFALTFGEKKVVEVKVPIERAEFSKLYEAFDLLKKNYYKDIDDEKVVNGAINGMFDALDDPYSDFMVKEEADQFNSGLSSSFQGIGAEIQERNGFITVVSPIKNSPAEKAGLLPKDIILTVDGKSIQGFSASEAVALIRGEKGTPVKITVKRGNNTEPIKMTIIRDDIPVETVYGEMLDGNIAHIQITSFSQNTAKELEKMLVEYKGKGMKGIVLDLRQNPGGYLEAAIEISNLFVQEGKPIVQVQQKDEEPKITNAIAGEKYNLPVTVLVDSGSASASEILAGALKESVGAKVVGETSFGKGTVQNVTPLKDGSNLKFTTGKWLTPNGNWINEKGIEPDVKVPYPSYASLPYLDPALEMKEGLQSDSVKAAEEMLEVLGYDPGKVDGSFDQYTERAVKKLQETSGLEETGILTGDTTYALMDALRAKIKADDPQLLKAKELLTGTPAKNEETTN</sequence>
<dbReference type="Gene3D" id="2.30.42.10">
    <property type="match status" value="1"/>
</dbReference>
<accession>A0AAX3X459</accession>
<feature type="transmembrane region" description="Helical" evidence="6">
    <location>
        <begin position="34"/>
        <end position="55"/>
    </location>
</feature>
<dbReference type="InterPro" id="IPR005151">
    <property type="entry name" value="Tail-specific_protease"/>
</dbReference>
<dbReference type="Gene3D" id="3.90.226.10">
    <property type="entry name" value="2-enoyl-CoA Hydratase, Chain A, domain 1"/>
    <property type="match status" value="1"/>
</dbReference>
<keyword evidence="6" id="KW-1133">Transmembrane helix</keyword>
<keyword evidence="6" id="KW-0472">Membrane</keyword>
<evidence type="ECO:0000256" key="5">
    <source>
        <dbReference type="RuleBase" id="RU004404"/>
    </source>
</evidence>
<evidence type="ECO:0000256" key="4">
    <source>
        <dbReference type="ARBA" id="ARBA00022825"/>
    </source>
</evidence>
<protein>
    <submittedName>
        <fullName evidence="8">S41 family peptidase</fullName>
    </submittedName>
</protein>
<dbReference type="InterPro" id="IPR036365">
    <property type="entry name" value="PGBD-like_sf"/>
</dbReference>
<proteinExistence type="inferred from homology"/>
<evidence type="ECO:0000256" key="2">
    <source>
        <dbReference type="ARBA" id="ARBA00022670"/>
    </source>
</evidence>
<dbReference type="SMART" id="SM00245">
    <property type="entry name" value="TSPc"/>
    <property type="match status" value="1"/>
</dbReference>
<evidence type="ECO:0000256" key="3">
    <source>
        <dbReference type="ARBA" id="ARBA00022801"/>
    </source>
</evidence>
<dbReference type="AlphaFoldDB" id="A0AAX3X459"/>
<dbReference type="Proteomes" id="UP001178322">
    <property type="component" value="Chromosome"/>
</dbReference>
<dbReference type="Pfam" id="PF22694">
    <property type="entry name" value="CtpB_N-like"/>
    <property type="match status" value="1"/>
</dbReference>
<dbReference type="FunFam" id="2.30.42.10:FF:000063">
    <property type="entry name" value="Peptidase, S41 family"/>
    <property type="match status" value="1"/>
</dbReference>
<evidence type="ECO:0000259" key="7">
    <source>
        <dbReference type="PROSITE" id="PS50106"/>
    </source>
</evidence>
<dbReference type="PANTHER" id="PTHR32060">
    <property type="entry name" value="TAIL-SPECIFIC PROTEASE"/>
    <property type="match status" value="1"/>
</dbReference>